<keyword evidence="15" id="KW-1185">Reference proteome</keyword>
<dbReference type="PANTHER" id="PTHR15422:SF24">
    <property type="entry name" value="DOMON RELATED DOMAIN-CONTAINING PROTEIN"/>
    <property type="match status" value="1"/>
</dbReference>
<protein>
    <submittedName>
        <fullName evidence="14">Cytochrome B</fullName>
    </submittedName>
</protein>
<organism evidence="14 15">
    <name type="scientific">Tateyamaria omphalii</name>
    <dbReference type="NCBI Taxonomy" id="299262"/>
    <lineage>
        <taxon>Bacteria</taxon>
        <taxon>Pseudomonadati</taxon>
        <taxon>Pseudomonadota</taxon>
        <taxon>Alphaproteobacteria</taxon>
        <taxon>Rhodobacterales</taxon>
        <taxon>Roseobacteraceae</taxon>
        <taxon>Tateyamaria</taxon>
    </lineage>
</organism>
<reference evidence="14 15" key="1">
    <citation type="submission" date="2017-01" db="EMBL/GenBank/DDBJ databases">
        <title>Complete genome of Tateyamaria omphalii DOK1-4 isolated from seawater in Dokdo.</title>
        <authorList>
            <person name="Kim J.H."/>
            <person name="Chi W.-J."/>
        </authorList>
    </citation>
    <scope>NUCLEOTIDE SEQUENCE [LARGE SCALE GENOMIC DNA]</scope>
    <source>
        <strain evidence="14 15">DOK1-4</strain>
        <plasmid evidence="14 15">pDOK1-4-2</plasmid>
    </source>
</reference>
<dbReference type="PROSITE" id="PS50939">
    <property type="entry name" value="CYTOCHROME_B561"/>
    <property type="match status" value="1"/>
</dbReference>
<feature type="region of interest" description="Disordered" evidence="11">
    <location>
        <begin position="208"/>
        <end position="247"/>
    </location>
</feature>
<accession>A0A1P8N1S0</accession>
<feature type="domain" description="Cytochrome b561" evidence="13">
    <location>
        <begin position="1"/>
        <end position="200"/>
    </location>
</feature>
<evidence type="ECO:0000256" key="2">
    <source>
        <dbReference type="ARBA" id="ARBA00004141"/>
    </source>
</evidence>
<keyword evidence="3" id="KW-0813">Transport</keyword>
<dbReference type="SMART" id="SM00665">
    <property type="entry name" value="B561"/>
    <property type="match status" value="1"/>
</dbReference>
<evidence type="ECO:0000256" key="3">
    <source>
        <dbReference type="ARBA" id="ARBA00022448"/>
    </source>
</evidence>
<keyword evidence="4" id="KW-0349">Heme</keyword>
<evidence type="ECO:0000256" key="10">
    <source>
        <dbReference type="ARBA" id="ARBA00023136"/>
    </source>
</evidence>
<gene>
    <name evidence="14" type="ORF">BWR18_19915</name>
</gene>
<feature type="transmembrane region" description="Helical" evidence="12">
    <location>
        <begin position="28"/>
        <end position="45"/>
    </location>
</feature>
<keyword evidence="8 12" id="KW-1133">Transmembrane helix</keyword>
<evidence type="ECO:0000313" key="15">
    <source>
        <dbReference type="Proteomes" id="UP000186336"/>
    </source>
</evidence>
<feature type="transmembrane region" description="Helical" evidence="12">
    <location>
        <begin position="66"/>
        <end position="85"/>
    </location>
</feature>
<feature type="transmembrane region" description="Helical" evidence="12">
    <location>
        <begin position="147"/>
        <end position="165"/>
    </location>
</feature>
<keyword evidence="14" id="KW-0614">Plasmid</keyword>
<dbReference type="Proteomes" id="UP000186336">
    <property type="component" value="Plasmid pDOK1-4-2"/>
</dbReference>
<geneLocation type="plasmid" evidence="14 15">
    <name>pDOK1-4-2</name>
</geneLocation>
<evidence type="ECO:0000256" key="6">
    <source>
        <dbReference type="ARBA" id="ARBA00022723"/>
    </source>
</evidence>
<dbReference type="Gene3D" id="1.20.120.1770">
    <property type="match status" value="1"/>
</dbReference>
<comment type="subcellular location">
    <subcellularLocation>
        <location evidence="2">Membrane</location>
        <topology evidence="2">Multi-pass membrane protein</topology>
    </subcellularLocation>
</comment>
<comment type="cofactor">
    <cofactor evidence="1">
        <name>heme b</name>
        <dbReference type="ChEBI" id="CHEBI:60344"/>
    </cofactor>
</comment>
<dbReference type="GO" id="GO:0016020">
    <property type="term" value="C:membrane"/>
    <property type="evidence" value="ECO:0007669"/>
    <property type="project" value="UniProtKB-SubCell"/>
</dbReference>
<evidence type="ECO:0000256" key="4">
    <source>
        <dbReference type="ARBA" id="ARBA00022617"/>
    </source>
</evidence>
<keyword evidence="5 12" id="KW-0812">Transmembrane</keyword>
<proteinExistence type="predicted"/>
<evidence type="ECO:0000256" key="11">
    <source>
        <dbReference type="SAM" id="MobiDB-lite"/>
    </source>
</evidence>
<feature type="transmembrane region" description="Helical" evidence="12">
    <location>
        <begin position="97"/>
        <end position="115"/>
    </location>
</feature>
<dbReference type="EMBL" id="CP019314">
    <property type="protein sequence ID" value="APX14129.1"/>
    <property type="molecule type" value="Genomic_DNA"/>
</dbReference>
<evidence type="ECO:0000256" key="12">
    <source>
        <dbReference type="SAM" id="Phobius"/>
    </source>
</evidence>
<keyword evidence="10 12" id="KW-0472">Membrane</keyword>
<dbReference type="GO" id="GO:0020037">
    <property type="term" value="F:heme binding"/>
    <property type="evidence" value="ECO:0007669"/>
    <property type="project" value="TreeGrafter"/>
</dbReference>
<evidence type="ECO:0000256" key="1">
    <source>
        <dbReference type="ARBA" id="ARBA00001970"/>
    </source>
</evidence>
<keyword evidence="9" id="KW-0408">Iron</keyword>
<dbReference type="Pfam" id="PF03188">
    <property type="entry name" value="Cytochrom_B561"/>
    <property type="match status" value="1"/>
</dbReference>
<feature type="transmembrane region" description="Helical" evidence="12">
    <location>
        <begin position="171"/>
        <end position="189"/>
    </location>
</feature>
<name>A0A1P8N1S0_9RHOB</name>
<dbReference type="AlphaFoldDB" id="A0A1P8N1S0"/>
<dbReference type="InterPro" id="IPR006593">
    <property type="entry name" value="Cyt_b561/ferric_Rdtase_TM"/>
</dbReference>
<dbReference type="GO" id="GO:0140575">
    <property type="term" value="F:transmembrane monodehydroascorbate reductase activity"/>
    <property type="evidence" value="ECO:0007669"/>
    <property type="project" value="InterPro"/>
</dbReference>
<evidence type="ECO:0000256" key="7">
    <source>
        <dbReference type="ARBA" id="ARBA00022982"/>
    </source>
</evidence>
<evidence type="ECO:0000259" key="13">
    <source>
        <dbReference type="PROSITE" id="PS50939"/>
    </source>
</evidence>
<keyword evidence="6" id="KW-0479">Metal-binding</keyword>
<evidence type="ECO:0000256" key="9">
    <source>
        <dbReference type="ARBA" id="ARBA00023004"/>
    </source>
</evidence>
<feature type="compositionally biased region" description="Basic and acidic residues" evidence="11">
    <location>
        <begin position="225"/>
        <end position="247"/>
    </location>
</feature>
<evidence type="ECO:0000313" key="14">
    <source>
        <dbReference type="EMBL" id="APX14129.1"/>
    </source>
</evidence>
<dbReference type="KEGG" id="tom:BWR18_19915"/>
<dbReference type="PANTHER" id="PTHR15422">
    <property type="entry name" value="OS05G0565100 PROTEIN"/>
    <property type="match status" value="1"/>
</dbReference>
<keyword evidence="7" id="KW-0249">Electron transport</keyword>
<dbReference type="GO" id="GO:0046872">
    <property type="term" value="F:metal ion binding"/>
    <property type="evidence" value="ECO:0007669"/>
    <property type="project" value="UniProtKB-KW"/>
</dbReference>
<dbReference type="RefSeq" id="WP_076630596.1">
    <property type="nucleotide sequence ID" value="NZ_CP019314.1"/>
</dbReference>
<dbReference type="InterPro" id="IPR045150">
    <property type="entry name" value="CYB561D1/2"/>
</dbReference>
<evidence type="ECO:0000256" key="8">
    <source>
        <dbReference type="ARBA" id="ARBA00022989"/>
    </source>
</evidence>
<dbReference type="CDD" id="cd08760">
    <property type="entry name" value="Cyt_b561_FRRS1_like"/>
    <property type="match status" value="1"/>
</dbReference>
<evidence type="ECO:0000256" key="5">
    <source>
        <dbReference type="ARBA" id="ARBA00022692"/>
    </source>
</evidence>
<sequence>MDWLLAPIDPTRAHEVGFAISWHARSMVLAWGILAPMAVIIARFFKVLPGQDWPREVDNLVWWRSHWMGQSLVVGLSILGLALVLPSDFGSMSLHNWLGYAVLVGAATQVILGLVRGSKGGPTDTQMRGHHYDMTPWRRMFEALHKGIGYTVILLAIITIVLGLWKANGPVWMWLVLGIWWTALAMGFFRMQKRGMAIDTYQAIWGTDPTHPGNQGPPPGWGVRRYGETMEGKEDVRRDRGDRVRSH</sequence>